<dbReference type="GO" id="GO:0004748">
    <property type="term" value="F:ribonucleoside-diphosphate reductase activity, thioredoxin disulfide as acceptor"/>
    <property type="evidence" value="ECO:0007669"/>
    <property type="project" value="TreeGrafter"/>
</dbReference>
<keyword evidence="3 5" id="KW-0067">ATP-binding</keyword>
<dbReference type="GO" id="GO:0016539">
    <property type="term" value="P:intein-mediated protein splicing"/>
    <property type="evidence" value="ECO:0007669"/>
    <property type="project" value="InterPro"/>
</dbReference>
<dbReference type="InterPro" id="IPR006141">
    <property type="entry name" value="Intein_N"/>
</dbReference>
<comment type="caution">
    <text evidence="8">The sequence shown here is derived from an EMBL/GenBank/DDBJ whole genome shotgun (WGS) entry which is preliminary data.</text>
</comment>
<dbReference type="InterPro" id="IPR003587">
    <property type="entry name" value="Hint_dom_N"/>
</dbReference>
<dbReference type="Gene3D" id="3.20.70.20">
    <property type="match status" value="3"/>
</dbReference>
<dbReference type="InterPro" id="IPR036844">
    <property type="entry name" value="Hint_dom_sf"/>
</dbReference>
<dbReference type="PROSITE" id="PS50819">
    <property type="entry name" value="INTEIN_ENDONUCLEASE"/>
    <property type="match status" value="3"/>
</dbReference>
<keyword evidence="1 5" id="KW-0547">Nucleotide-binding</keyword>
<dbReference type="GO" id="GO:0009265">
    <property type="term" value="P:2'-deoxyribonucleotide biosynthetic process"/>
    <property type="evidence" value="ECO:0007669"/>
    <property type="project" value="TreeGrafter"/>
</dbReference>
<evidence type="ECO:0000256" key="2">
    <source>
        <dbReference type="ARBA" id="ARBA00022813"/>
    </source>
</evidence>
<dbReference type="GO" id="GO:0005524">
    <property type="term" value="F:ATP binding"/>
    <property type="evidence" value="ECO:0007669"/>
    <property type="project" value="UniProtKB-UniRule"/>
</dbReference>
<proteinExistence type="predicted"/>
<keyword evidence="2" id="KW-0068">Autocatalytic cleavage</keyword>
<dbReference type="PROSITE" id="PS50817">
    <property type="entry name" value="INTEIN_N_TER"/>
    <property type="match status" value="3"/>
</dbReference>
<feature type="domain" description="DOD-type homing endonuclease" evidence="6">
    <location>
        <begin position="822"/>
        <end position="962"/>
    </location>
</feature>
<name>A0A2M7B759_9BACT</name>
<evidence type="ECO:0000256" key="3">
    <source>
        <dbReference type="ARBA" id="ARBA00022840"/>
    </source>
</evidence>
<dbReference type="SUPFAM" id="SSF51998">
    <property type="entry name" value="PFL-like glycyl radical enzymes"/>
    <property type="match status" value="3"/>
</dbReference>
<dbReference type="PANTHER" id="PTHR21075:SF0">
    <property type="entry name" value="ANAEROBIC RIBONUCLEOSIDE-TRIPHOSPHATE REDUCTASE"/>
    <property type="match status" value="1"/>
</dbReference>
<dbReference type="Gene3D" id="3.10.28.10">
    <property type="entry name" value="Homing endonucleases"/>
    <property type="match status" value="1"/>
</dbReference>
<dbReference type="Pfam" id="PF13597">
    <property type="entry name" value="NRDD"/>
    <property type="match status" value="3"/>
</dbReference>
<reference evidence="9" key="1">
    <citation type="submission" date="2017-09" db="EMBL/GenBank/DDBJ databases">
        <title>Depth-based differentiation of microbial function through sediment-hosted aquifers and enrichment of novel symbionts in the deep terrestrial subsurface.</title>
        <authorList>
            <person name="Probst A.J."/>
            <person name="Ladd B."/>
            <person name="Jarett J.K."/>
            <person name="Geller-Mcgrath D.E."/>
            <person name="Sieber C.M.K."/>
            <person name="Emerson J.B."/>
            <person name="Anantharaman K."/>
            <person name="Thomas B.C."/>
            <person name="Malmstrom R."/>
            <person name="Stieglmeier M."/>
            <person name="Klingl A."/>
            <person name="Woyke T."/>
            <person name="Ryan C.M."/>
            <person name="Banfield J.F."/>
        </authorList>
    </citation>
    <scope>NUCLEOTIDE SEQUENCE [LARGE SCALE GENOMIC DNA]</scope>
</reference>
<dbReference type="Pfam" id="PF14528">
    <property type="entry name" value="LAGLIDADG_3"/>
    <property type="match status" value="1"/>
</dbReference>
<dbReference type="InterPro" id="IPR004042">
    <property type="entry name" value="Intein_endonuc_central"/>
</dbReference>
<dbReference type="PROSITE" id="PS51161">
    <property type="entry name" value="ATP_CONE"/>
    <property type="match status" value="1"/>
</dbReference>
<evidence type="ECO:0000256" key="1">
    <source>
        <dbReference type="ARBA" id="ARBA00022741"/>
    </source>
</evidence>
<dbReference type="CDD" id="cd00081">
    <property type="entry name" value="Hint"/>
    <property type="match status" value="2"/>
</dbReference>
<dbReference type="Gene3D" id="2.170.16.10">
    <property type="entry name" value="Hedgehog/Intein (Hint) domain"/>
    <property type="match status" value="1"/>
</dbReference>
<feature type="domain" description="ATP-cone" evidence="7">
    <location>
        <begin position="6"/>
        <end position="99"/>
    </location>
</feature>
<dbReference type="GO" id="GO:0008998">
    <property type="term" value="F:ribonucleoside-triphosphate reductase (thioredoxin) activity"/>
    <property type="evidence" value="ECO:0007669"/>
    <property type="project" value="InterPro"/>
</dbReference>
<evidence type="ECO:0000259" key="6">
    <source>
        <dbReference type="PROSITE" id="PS50819"/>
    </source>
</evidence>
<dbReference type="GO" id="GO:0004519">
    <property type="term" value="F:endonuclease activity"/>
    <property type="evidence" value="ECO:0007669"/>
    <property type="project" value="InterPro"/>
</dbReference>
<dbReference type="GO" id="GO:0006260">
    <property type="term" value="P:DNA replication"/>
    <property type="evidence" value="ECO:0007669"/>
    <property type="project" value="InterPro"/>
</dbReference>
<organism evidence="8 9">
    <name type="scientific">Candidatus Wolfebacteria bacterium CG03_land_8_20_14_0_80_39_317</name>
    <dbReference type="NCBI Taxonomy" id="1975068"/>
    <lineage>
        <taxon>Bacteria</taxon>
        <taxon>Candidatus Wolfeibacteriota</taxon>
    </lineage>
</organism>
<dbReference type="InterPro" id="IPR005144">
    <property type="entry name" value="ATP-cone_dom"/>
</dbReference>
<dbReference type="Proteomes" id="UP000231704">
    <property type="component" value="Unassembled WGS sequence"/>
</dbReference>
<dbReference type="InterPro" id="IPR030934">
    <property type="entry name" value="Intein_C"/>
</dbReference>
<keyword evidence="4" id="KW-0651">Protein splicing</keyword>
<dbReference type="Pfam" id="PF03477">
    <property type="entry name" value="ATP-cone"/>
    <property type="match status" value="1"/>
</dbReference>
<dbReference type="InterPro" id="IPR027434">
    <property type="entry name" value="Homing_endonucl"/>
</dbReference>
<dbReference type="InterPro" id="IPR012833">
    <property type="entry name" value="NrdD"/>
</dbReference>
<evidence type="ECO:0000313" key="8">
    <source>
        <dbReference type="EMBL" id="PIU98928.1"/>
    </source>
</evidence>
<accession>A0A2M7B759</accession>
<dbReference type="Pfam" id="PF14890">
    <property type="entry name" value="Intein_splicing"/>
    <property type="match status" value="1"/>
</dbReference>
<feature type="domain" description="DOD-type homing endonuclease" evidence="6">
    <location>
        <begin position="1252"/>
        <end position="1383"/>
    </location>
</feature>
<dbReference type="EMBL" id="PEVI01000014">
    <property type="protein sequence ID" value="PIU98928.1"/>
    <property type="molecule type" value="Genomic_DNA"/>
</dbReference>
<dbReference type="InterPro" id="IPR004860">
    <property type="entry name" value="LAGLIDADG_dom"/>
</dbReference>
<evidence type="ECO:0000256" key="4">
    <source>
        <dbReference type="ARBA" id="ARBA00023000"/>
    </source>
</evidence>
<dbReference type="PANTHER" id="PTHR21075">
    <property type="entry name" value="ANAEROBIC RIBONUCLEOSIDE-TRIPHOSPHATE REDUCTASE"/>
    <property type="match status" value="1"/>
</dbReference>
<evidence type="ECO:0000313" key="9">
    <source>
        <dbReference type="Proteomes" id="UP000231704"/>
    </source>
</evidence>
<evidence type="ECO:0000256" key="5">
    <source>
        <dbReference type="PROSITE-ProRule" id="PRU00492"/>
    </source>
</evidence>
<dbReference type="SMART" id="SM00306">
    <property type="entry name" value="HintN"/>
    <property type="match status" value="3"/>
</dbReference>
<sequence length="1748" mass="203542">MKKIITKVRKRDGRIVDFEQEKITNVISKALTATKQGDGKKAEKLSGRVVDLALHRFKTEEIPTVEQIQDIVEEVLILEGYAETAKAYILYREQHRRIREALTAIDEEVEMVDQYIEELDWQVKENANMAYSLQGLNHYVTSAVTKNYWLNKIYSPNVREGVENGDFHIHNLDTLATYCCGWDLYDLLIKGFGGVGGKVESKPAKHFLTVLSQTVNFFYTLQGESAGAQAFSSFDTLLAPFIRYDNLSYHQVKQGIQMFLFNLAIPTRVGFQCLSEDTKILSSEGWKSYYELKEGDVIYTFNAKNGQLEKKPTNNIFIREYQGTMYNLRNRSQDQLISPRHRVVRQVFNADKYKLEPIEEVLKLKSPVSIPVSGENINPDLNIDDEQLKFLAWTLSEGTIEKDGSHRVSIYQSPAAQPENYTERPQIGLGTCTHIRLLPAPSKIIHQWLGATSKKFPSFLFSLSKRQARLFLETYIKGDGWEEKYRKRIVTTNKEILEGLEAIAVLAGYNFAVNERKPHILTLTETKHDYIQKIREVDYQGIIWSVHTENETVIAQRNGQIFVTGNTPFTNITLDITPSPNLANQPVIIGGEPQKENYSEFQEEMNMINRALFEVMMEGDAKQRVFTFPIPTINITNDFPWDEPALAPMWEATAKYGVNYFSNFIQSDMKPEDVRSMCLAANEEILIRNSKKIKRLTIKEIAENYKINDFDKEGWADCKKEGDLEVLSLNPKTFQTEWSGVKRFLRVFDKEGIRITLEDGKEAIYSTKHPMAIWTEKGIQMKFAKDLKPEEYLLCLKKTENSLSQEYQKIEDFTFDEDVAKILGYFTADGNYLFETRRNCSSYGRPRGIQFTFNSRQLENLYLIKDLVKKVFGCETFEKKDPRYNTYYLYIYNSDLARRLFDTGFRKYDKLPQILFNSPKEVIKAFLEFYFKGDGYQKRLEIHLNDLALSRDLVLLYSLIGQPTTYKLRKNSQRIYLQHKRSKTKKRNGWVNNPIIAERVPGWMTSTYQVPGLTKSRMVGFDTLDKYDAQTKEINKIRNSDIYITRIKTVKKKKFKVLKEFYDLELEKNHLFVHSLGQITFNCCRLRLDNSELLKRGGGLFGSNPLTGCYDKQTEILTENGWKFFKDLSKNDEVFTLTENNEIEIHKPKRLFEYNYEGEMYQFKTRSLNLLVTPNHRMVVDQVGSGKRKFVEAENFDFNNQRIPKQSIWQGEEKEWFILPAIEITKYGRQGRTPYQVIRNALRIKMDNWLKFFGFWLAEGCTDNKKIAPRHGYRVVITQIEKKKRKEIKEILDSLPFNYAEEKNNFVICNKQLWSYLRQFGKKYDKFIPQEIKNLSKRRLKILFDWMVKGDGHIRKTTGQINYWTSSKKLADDLQEIILKLGWLATLTTQNKKTTLIKGRKIKAGICYSLGVQKAQHYRLRKNNIKRVNYKGKVYCCEVKNHTVFVRRNGKVTWCGNSIGVVTINMPRLGYLSKTKKEFFERLGTTMDLIKESLEIKRKALENFIEKGLYPYSKFYLDGVKKMRGTYFGNHFSTIGLVGMNEALLNFIGENIASKTARKFTLEILDFMREKLVEYQQETGNLYNLEATPAESTAYRLALKDKKKYPEIITAGTKENPYYTNSTMLPVNYTDDIFEVLKLQDEIQCKYTGGVVMHLFLGERISDIEVVKNLIRKIFGSFKLPYITLTPTFSICPSHGYLDGEHFECPKCTIKQPCEVYTRIVGYLRPVSQWNQGKQQEFKERKEFTLAR</sequence>
<evidence type="ECO:0000259" key="7">
    <source>
        <dbReference type="PROSITE" id="PS51161"/>
    </source>
</evidence>
<gene>
    <name evidence="8" type="ORF">COS60_00460</name>
</gene>
<dbReference type="SUPFAM" id="SSF55608">
    <property type="entry name" value="Homing endonucleases"/>
    <property type="match status" value="2"/>
</dbReference>
<protein>
    <submittedName>
        <fullName evidence="8">Uncharacterized protein</fullName>
    </submittedName>
</protein>
<dbReference type="SUPFAM" id="SSF51294">
    <property type="entry name" value="Hedgehog/intein (Hint) domain"/>
    <property type="match status" value="3"/>
</dbReference>
<feature type="domain" description="DOD-type homing endonuclease" evidence="6">
    <location>
        <begin position="390"/>
        <end position="509"/>
    </location>
</feature>
<dbReference type="NCBIfam" id="TIGR01443">
    <property type="entry name" value="intein_Cterm"/>
    <property type="match status" value="1"/>
</dbReference>
<dbReference type="GO" id="GO:0031250">
    <property type="term" value="C:anaerobic ribonucleoside-triphosphate reductase complex"/>
    <property type="evidence" value="ECO:0007669"/>
    <property type="project" value="TreeGrafter"/>
</dbReference>